<organism evidence="2 3">
    <name type="scientific">Hymenobacter glacialis</name>
    <dbReference type="NCBI Taxonomy" id="1908236"/>
    <lineage>
        <taxon>Bacteria</taxon>
        <taxon>Pseudomonadati</taxon>
        <taxon>Bacteroidota</taxon>
        <taxon>Cytophagia</taxon>
        <taxon>Cytophagales</taxon>
        <taxon>Hymenobacteraceae</taxon>
        <taxon>Hymenobacter</taxon>
    </lineage>
</organism>
<dbReference type="STRING" id="1908236.BEN48_17245"/>
<reference evidence="2 3" key="1">
    <citation type="submission" date="2016-08" db="EMBL/GenBank/DDBJ databases">
        <title>Hymenobacter coccineus sp. nov., Hymenobacter lapidarius sp. nov. and Hymenobacter glacialis sp. nov., isolated from Antarctic soil.</title>
        <authorList>
            <person name="Sedlacek I."/>
            <person name="Kralova S."/>
            <person name="Kyrova K."/>
            <person name="Maslanova I."/>
            <person name="Stankova E."/>
            <person name="Vrbovska V."/>
            <person name="Nemec M."/>
            <person name="Bartak M."/>
            <person name="Svec P."/>
            <person name="Busse H.-J."/>
            <person name="Pantucek R."/>
        </authorList>
    </citation>
    <scope>NUCLEOTIDE SEQUENCE [LARGE SCALE GENOMIC DNA]</scope>
    <source>
        <strain evidence="2 3">CCM 8648</strain>
    </source>
</reference>
<proteinExistence type="predicted"/>
<feature type="region of interest" description="Disordered" evidence="1">
    <location>
        <begin position="1"/>
        <end position="27"/>
    </location>
</feature>
<evidence type="ECO:0000313" key="3">
    <source>
        <dbReference type="Proteomes" id="UP000177791"/>
    </source>
</evidence>
<comment type="caution">
    <text evidence="2">The sequence shown here is derived from an EMBL/GenBank/DDBJ whole genome shotgun (WGS) entry which is preliminary data.</text>
</comment>
<dbReference type="OrthoDB" id="877975at2"/>
<dbReference type="RefSeq" id="WP_070735475.1">
    <property type="nucleotide sequence ID" value="NZ_MDZC01000087.1"/>
</dbReference>
<accession>A0A1G1SX59</accession>
<dbReference type="AlphaFoldDB" id="A0A1G1SX59"/>
<protein>
    <submittedName>
        <fullName evidence="2">Uncharacterized protein</fullName>
    </submittedName>
</protein>
<keyword evidence="3" id="KW-1185">Reference proteome</keyword>
<gene>
    <name evidence="2" type="ORF">BEN48_17245</name>
</gene>
<evidence type="ECO:0000313" key="2">
    <source>
        <dbReference type="EMBL" id="OGX83194.1"/>
    </source>
</evidence>
<evidence type="ECO:0000256" key="1">
    <source>
        <dbReference type="SAM" id="MobiDB-lite"/>
    </source>
</evidence>
<dbReference type="Proteomes" id="UP000177791">
    <property type="component" value="Unassembled WGS sequence"/>
</dbReference>
<sequence length="208" mass="22819">MSQLLPNVGPTGAAPDSLNSPAGSHPDATSIITIQKAKLKDQHLTCEFTEQRTHDAPPRSFALTCTEQVHPDLTHRLSRLVPHLCLLTEQLTESPDYWPDESEELPVLFEQFTVTGFSMGKGQGGVTLTGQRELTGGRVLNLTTPYQSFDDEQGSYPYAPLLETELLEALSEVEAALRGKCTDFRQLDLFEQPASATILPFVPTLPQA</sequence>
<dbReference type="EMBL" id="MDZC01000087">
    <property type="protein sequence ID" value="OGX83194.1"/>
    <property type="molecule type" value="Genomic_DNA"/>
</dbReference>
<name>A0A1G1SX59_9BACT</name>